<comment type="caution">
    <text evidence="15">The sequence shown here is derived from an EMBL/GenBank/DDBJ whole genome shotgun (WGS) entry which is preliminary data.</text>
</comment>
<name>A0A7C4H5G5_STAMA</name>
<feature type="domain" description="XPG N-terminal" evidence="14">
    <location>
        <begin position="1"/>
        <end position="105"/>
    </location>
</feature>
<dbReference type="InterPro" id="IPR023426">
    <property type="entry name" value="Flap_endonuc"/>
</dbReference>
<feature type="binding site" evidence="11">
    <location>
        <position position="158"/>
    </location>
    <ligand>
        <name>Mg(2+)</name>
        <dbReference type="ChEBI" id="CHEBI:18420"/>
        <label>1</label>
    </ligand>
</feature>
<feature type="binding site" evidence="11">
    <location>
        <position position="156"/>
    </location>
    <ligand>
        <name>Mg(2+)</name>
        <dbReference type="ChEBI" id="CHEBI:18420"/>
        <label>1</label>
    </ligand>
</feature>
<dbReference type="InterPro" id="IPR019973">
    <property type="entry name" value="Flap_endonuc_arc"/>
</dbReference>
<keyword evidence="9 11" id="KW-0234">DNA repair</keyword>
<evidence type="ECO:0000256" key="1">
    <source>
        <dbReference type="ARBA" id="ARBA00022705"/>
    </source>
</evidence>
<reference evidence="15" key="1">
    <citation type="journal article" date="2020" name="mSystems">
        <title>Genome- and Community-Level Interaction Insights into Carbon Utilization and Element Cycling Functions of Hydrothermarchaeota in Hydrothermal Sediment.</title>
        <authorList>
            <person name="Zhou Z."/>
            <person name="Liu Y."/>
            <person name="Xu W."/>
            <person name="Pan J."/>
            <person name="Luo Z.H."/>
            <person name="Li M."/>
        </authorList>
    </citation>
    <scope>NUCLEOTIDE SEQUENCE [LARGE SCALE GENOMIC DNA]</scope>
    <source>
        <strain evidence="16">SpSt-622</strain>
        <strain evidence="15">SpSt-642</strain>
    </source>
</reference>
<dbReference type="SMART" id="SM00475">
    <property type="entry name" value="53EXOc"/>
    <property type="match status" value="1"/>
</dbReference>
<proteinExistence type="inferred from homology"/>
<dbReference type="SUPFAM" id="SSF88723">
    <property type="entry name" value="PIN domain-like"/>
    <property type="match status" value="1"/>
</dbReference>
<keyword evidence="4 11" id="KW-0255">Endonuclease</keyword>
<dbReference type="EC" id="3.1.-.-" evidence="11"/>
<feature type="binding site" evidence="11">
    <location>
        <position position="240"/>
    </location>
    <ligand>
        <name>Mg(2+)</name>
        <dbReference type="ChEBI" id="CHEBI:18420"/>
        <label>2</label>
    </ligand>
</feature>
<dbReference type="SMART" id="SM00484">
    <property type="entry name" value="XPGI"/>
    <property type="match status" value="1"/>
</dbReference>
<dbReference type="FunFam" id="3.40.50.1010:FF:000016">
    <property type="entry name" value="Flap endonuclease 1"/>
    <property type="match status" value="1"/>
</dbReference>
<dbReference type="HAMAP" id="MF_00614">
    <property type="entry name" value="Fen"/>
    <property type="match status" value="1"/>
</dbReference>
<feature type="region of interest" description="Interaction with PCNA" evidence="11">
    <location>
        <begin position="341"/>
        <end position="349"/>
    </location>
</feature>
<evidence type="ECO:0000256" key="6">
    <source>
        <dbReference type="ARBA" id="ARBA00022801"/>
    </source>
</evidence>
<dbReference type="SMART" id="SM00279">
    <property type="entry name" value="HhH2"/>
    <property type="match status" value="1"/>
</dbReference>
<comment type="function">
    <text evidence="11">Structure-specific nuclease with 5'-flap endonuclease and 5'-3' exonuclease activities involved in DNA replication and repair. During DNA replication, cleaves the 5'-overhanging flap structure that is generated by displacement synthesis when DNA polymerase encounters the 5'-end of a downstream Okazaki fragment. Binds the unpaired 3'-DNA end and kinks the DNA to facilitate 5' cleavage specificity. Cleaves one nucleotide into the double-stranded DNA from the junction in flap DNA, leaving a nick for ligation. Also involved in the base excision repair (BER) pathway. Acts as a genome stabilization factor that prevents flaps from equilibrating into structurs that lead to duplications and deletions. Also possesses 5'-3' exonuclease activity on nicked or gapped double-stranded DNA.</text>
</comment>
<dbReference type="Gene3D" id="1.10.150.20">
    <property type="entry name" value="5' to 3' exonuclease, C-terminal subdomain"/>
    <property type="match status" value="1"/>
</dbReference>
<dbReference type="InterPro" id="IPR029060">
    <property type="entry name" value="PIN-like_dom_sf"/>
</dbReference>
<evidence type="ECO:0000256" key="3">
    <source>
        <dbReference type="ARBA" id="ARBA00022723"/>
    </source>
</evidence>
<dbReference type="AlphaFoldDB" id="A0A7C4H5G5"/>
<evidence type="ECO:0000256" key="11">
    <source>
        <dbReference type="HAMAP-Rule" id="MF_00614"/>
    </source>
</evidence>
<evidence type="ECO:0000259" key="14">
    <source>
        <dbReference type="SMART" id="SM00485"/>
    </source>
</evidence>
<dbReference type="GO" id="GO:0008409">
    <property type="term" value="F:5'-3' exonuclease activity"/>
    <property type="evidence" value="ECO:0007669"/>
    <property type="project" value="UniProtKB-UniRule"/>
</dbReference>
<comment type="similarity">
    <text evidence="11">Belongs to the XPG/RAD2 endonuclease family. FEN1 subfamily.</text>
</comment>
<dbReference type="InterPro" id="IPR006085">
    <property type="entry name" value="XPG_DNA_repair_N"/>
</dbReference>
<feature type="domain" description="5'-3' exonuclease" evidence="12">
    <location>
        <begin position="25"/>
        <end position="314"/>
    </location>
</feature>
<dbReference type="InterPro" id="IPR036279">
    <property type="entry name" value="5-3_exonuclease_C_sf"/>
</dbReference>
<keyword evidence="5 11" id="KW-0227">DNA damage</keyword>
<dbReference type="EMBL" id="DTBJ01000016">
    <property type="protein sequence ID" value="HGM58399.1"/>
    <property type="molecule type" value="Genomic_DNA"/>
</dbReference>
<dbReference type="GO" id="GO:0006281">
    <property type="term" value="P:DNA repair"/>
    <property type="evidence" value="ECO:0007669"/>
    <property type="project" value="UniProtKB-UniRule"/>
</dbReference>
<keyword evidence="2 11" id="KW-0540">Nuclease</keyword>
<dbReference type="InterPro" id="IPR008918">
    <property type="entry name" value="HhH2"/>
</dbReference>
<comment type="subunit">
    <text evidence="11">Interacts with PCNA. PCNA stimulates the nuclease activity without altering cleavage specificity.</text>
</comment>
<dbReference type="Pfam" id="PF00752">
    <property type="entry name" value="XPG_N"/>
    <property type="match status" value="1"/>
</dbReference>
<dbReference type="InterPro" id="IPR006086">
    <property type="entry name" value="XPG-I_dom"/>
</dbReference>
<keyword evidence="7 11" id="KW-0269">Exonuclease</keyword>
<evidence type="ECO:0000259" key="12">
    <source>
        <dbReference type="SMART" id="SM00475"/>
    </source>
</evidence>
<dbReference type="EMBL" id="DTAN01000078">
    <property type="protein sequence ID" value="HGU64968.1"/>
    <property type="molecule type" value="Genomic_DNA"/>
</dbReference>
<feature type="binding site" evidence="11">
    <location>
        <position position="31"/>
    </location>
    <ligand>
        <name>Mg(2+)</name>
        <dbReference type="ChEBI" id="CHEBI:18420"/>
        <label>1</label>
    </ligand>
</feature>
<dbReference type="Gene3D" id="3.40.50.1010">
    <property type="entry name" value="5'-nuclease"/>
    <property type="match status" value="1"/>
</dbReference>
<protein>
    <recommendedName>
        <fullName evidence="11">Flap endonuclease 1</fullName>
        <shortName evidence="11">FEN-1</shortName>
        <ecNumber evidence="11">3.1.-.-</ecNumber>
    </recommendedName>
    <alternativeName>
        <fullName evidence="11">Flap structure-specific endonuclease 1</fullName>
    </alternativeName>
</protein>
<evidence type="ECO:0000256" key="10">
    <source>
        <dbReference type="ARBA" id="ARBA00024702"/>
    </source>
</evidence>
<keyword evidence="6 11" id="KW-0378">Hydrolase</keyword>
<keyword evidence="1 11" id="KW-0235">DNA replication</keyword>
<evidence type="ECO:0000256" key="9">
    <source>
        <dbReference type="ARBA" id="ARBA00023204"/>
    </source>
</evidence>
<feature type="binding site" evidence="11">
    <location>
        <position position="84"/>
    </location>
    <ligand>
        <name>Mg(2+)</name>
        <dbReference type="ChEBI" id="CHEBI:18420"/>
        <label>1</label>
    </ligand>
</feature>
<comment type="caution">
    <text evidence="11">Lacks conserved residue(s) required for the propagation of feature annotation.</text>
</comment>
<dbReference type="SMART" id="SM00485">
    <property type="entry name" value="XPGN"/>
    <property type="match status" value="1"/>
</dbReference>
<evidence type="ECO:0000256" key="7">
    <source>
        <dbReference type="ARBA" id="ARBA00022839"/>
    </source>
</evidence>
<evidence type="ECO:0000256" key="5">
    <source>
        <dbReference type="ARBA" id="ARBA00022763"/>
    </source>
</evidence>
<dbReference type="InterPro" id="IPR002421">
    <property type="entry name" value="5-3_exonuclease"/>
</dbReference>
<sequence length="352" mass="40465">MGVNIRELISDDVRRQIDDLRQLRGQVIAIDGYNALYQFLTAIRQPDGTPLMDTSGRITSHLSGLFYRTINLMENGIKPLYVFDGKPPEIKAEEIARRKKIREDASRKYEESIKKGDLESARRYAMMSAKLTDEMVNDAKKLLEAMGLPYVQAPAEGEAQAAYIVRKGDAYASASQDYDSLLFGSTRLIRNLTISGRRKLPGREEYEEVKPEIIELNLLLNKLGITREQLIDLAILIGTDYNPDGIPNIGVKTAYQLIKQYKSLEKIPKTYLAGESIDELIKIRQYFLTPPITVNYRIDWREPDVNEIKRILVEEHDFNSERVSNACERLVKAYREFFKSKQMGLETWFKKN</sequence>
<organism evidence="15">
    <name type="scientific">Staphylothermus marinus</name>
    <dbReference type="NCBI Taxonomy" id="2280"/>
    <lineage>
        <taxon>Archaea</taxon>
        <taxon>Thermoproteota</taxon>
        <taxon>Thermoprotei</taxon>
        <taxon>Desulfurococcales</taxon>
        <taxon>Desulfurococcaceae</taxon>
        <taxon>Staphylothermus</taxon>
    </lineage>
</organism>
<evidence type="ECO:0000256" key="8">
    <source>
        <dbReference type="ARBA" id="ARBA00022842"/>
    </source>
</evidence>
<dbReference type="GO" id="GO:0000287">
    <property type="term" value="F:magnesium ion binding"/>
    <property type="evidence" value="ECO:0007669"/>
    <property type="project" value="UniProtKB-UniRule"/>
</dbReference>
<gene>
    <name evidence="11" type="primary">fen</name>
    <name evidence="16" type="ORF">ENT92_01965</name>
    <name evidence="15" type="ORF">ENU14_02285</name>
</gene>
<dbReference type="GO" id="GO:0043137">
    <property type="term" value="P:DNA replication, removal of RNA primer"/>
    <property type="evidence" value="ECO:0007669"/>
    <property type="project" value="UniProtKB-UniRule"/>
</dbReference>
<feature type="domain" description="XPG-I" evidence="13">
    <location>
        <begin position="144"/>
        <end position="225"/>
    </location>
</feature>
<dbReference type="PANTHER" id="PTHR11081">
    <property type="entry name" value="FLAP ENDONUCLEASE FAMILY MEMBER"/>
    <property type="match status" value="1"/>
</dbReference>
<dbReference type="Pfam" id="PF00867">
    <property type="entry name" value="XPG_I"/>
    <property type="match status" value="1"/>
</dbReference>
<dbReference type="NCBIfam" id="TIGR03674">
    <property type="entry name" value="fen_arch"/>
    <property type="match status" value="1"/>
</dbReference>
<evidence type="ECO:0000256" key="4">
    <source>
        <dbReference type="ARBA" id="ARBA00022759"/>
    </source>
</evidence>
<dbReference type="SUPFAM" id="SSF47807">
    <property type="entry name" value="5' to 3' exonuclease, C-terminal subdomain"/>
    <property type="match status" value="1"/>
</dbReference>
<keyword evidence="3 11" id="KW-0479">Metal-binding</keyword>
<dbReference type="CDD" id="cd09903">
    <property type="entry name" value="H3TH_FEN1-Arc"/>
    <property type="match status" value="1"/>
</dbReference>
<dbReference type="PANTHER" id="PTHR11081:SF9">
    <property type="entry name" value="FLAP ENDONUCLEASE 1"/>
    <property type="match status" value="1"/>
</dbReference>
<dbReference type="InterPro" id="IPR006084">
    <property type="entry name" value="XPG/Rad2"/>
</dbReference>
<dbReference type="PRINTS" id="PR00853">
    <property type="entry name" value="XPGRADSUPER"/>
</dbReference>
<dbReference type="GO" id="GO:0003677">
    <property type="term" value="F:DNA binding"/>
    <property type="evidence" value="ECO:0007669"/>
    <property type="project" value="UniProtKB-UniRule"/>
</dbReference>
<dbReference type="CDD" id="cd09867">
    <property type="entry name" value="PIN_FEN1"/>
    <property type="match status" value="1"/>
</dbReference>
<evidence type="ECO:0000313" key="16">
    <source>
        <dbReference type="EMBL" id="HGU64968.1"/>
    </source>
</evidence>
<comment type="cofactor">
    <cofactor evidence="11">
        <name>Mg(2+)</name>
        <dbReference type="ChEBI" id="CHEBI:18420"/>
    </cofactor>
    <text evidence="11">Binds 2 magnesium ions per subunit. They probably participate in the reaction catalyzed by the enzyme. May bind an additional third magnesium ion after substrate binding.</text>
</comment>
<feature type="binding site" evidence="11">
    <location>
        <position position="177"/>
    </location>
    <ligand>
        <name>Mg(2+)</name>
        <dbReference type="ChEBI" id="CHEBI:18420"/>
        <label>2</label>
    </ligand>
</feature>
<evidence type="ECO:0000259" key="13">
    <source>
        <dbReference type="SMART" id="SM00484"/>
    </source>
</evidence>
<evidence type="ECO:0000313" key="15">
    <source>
        <dbReference type="EMBL" id="HGM58399.1"/>
    </source>
</evidence>
<evidence type="ECO:0000256" key="2">
    <source>
        <dbReference type="ARBA" id="ARBA00022722"/>
    </source>
</evidence>
<feature type="binding site" evidence="11">
    <location>
        <position position="179"/>
    </location>
    <ligand>
        <name>Mg(2+)</name>
        <dbReference type="ChEBI" id="CHEBI:18420"/>
        <label>2</label>
    </ligand>
</feature>
<comment type="function">
    <text evidence="10">Structure-specific nuclease with 5'-flap endonuclease and 5'-3' exonuclease activities involved in DNA replication and repair. During DNA replication, cleaves the 5'-overhanging flap structure that is generated by displacement synthesis when DNA polymerase encounters the 5'-end of a downstream Okazaki fragment. Binds the unpaired 3'-DNA end and kinks the DNA to facilitate 5' cleavage specificity. Cleaves one nucleotide into the double-stranded DNA from the junction in flap DNA, leaving a nick for ligation. Also involved in the base excision repair (BER) pathway. Acts as a genome stabilization factor that prevents flaps from equilibrating into structures that lead to duplications and deletions. Also possesses 5'-3' exonuclease activity on nicked or gapped double-stranded DNA.</text>
</comment>
<accession>A0A7C4H5G5</accession>
<keyword evidence="8 11" id="KW-0460">Magnesium</keyword>
<dbReference type="GO" id="GO:0017108">
    <property type="term" value="F:5'-flap endonuclease activity"/>
    <property type="evidence" value="ECO:0007669"/>
    <property type="project" value="UniProtKB-UniRule"/>
</dbReference>